<comment type="caution">
    <text evidence="9">Lacks conserved residue(s) required for the propagation of feature annotation.</text>
</comment>
<dbReference type="InterPro" id="IPR029057">
    <property type="entry name" value="PRTase-like"/>
</dbReference>
<evidence type="ECO:0000256" key="7">
    <source>
        <dbReference type="ARBA" id="ARBA00022679"/>
    </source>
</evidence>
<comment type="subunit">
    <text evidence="4 9">Homodimer.</text>
</comment>
<dbReference type="GO" id="GO:0005737">
    <property type="term" value="C:cytoplasm"/>
    <property type="evidence" value="ECO:0007669"/>
    <property type="project" value="TreeGrafter"/>
</dbReference>
<dbReference type="HAMAP" id="MF_01208">
    <property type="entry name" value="PyrE"/>
    <property type="match status" value="1"/>
</dbReference>
<organism evidence="11 12">
    <name type="scientific">Flintibacter hominis</name>
    <dbReference type="NCBI Taxonomy" id="2763048"/>
    <lineage>
        <taxon>Bacteria</taxon>
        <taxon>Bacillati</taxon>
        <taxon>Bacillota</taxon>
        <taxon>Clostridia</taxon>
        <taxon>Eubacteriales</taxon>
        <taxon>Flintibacter</taxon>
    </lineage>
</organism>
<dbReference type="UniPathway" id="UPA00070">
    <property type="reaction ID" value="UER00119"/>
</dbReference>
<comment type="cofactor">
    <cofactor evidence="9">
        <name>Mg(2+)</name>
        <dbReference type="ChEBI" id="CHEBI:18420"/>
    </cofactor>
</comment>
<dbReference type="GO" id="GO:0006207">
    <property type="term" value="P:'de novo' pyrimidine nucleobase biosynthetic process"/>
    <property type="evidence" value="ECO:0007669"/>
    <property type="project" value="TreeGrafter"/>
</dbReference>
<feature type="binding site" evidence="9">
    <location>
        <position position="130"/>
    </location>
    <ligand>
        <name>orotate</name>
        <dbReference type="ChEBI" id="CHEBI:30839"/>
    </ligand>
</feature>
<dbReference type="SUPFAM" id="SSF53271">
    <property type="entry name" value="PRTase-like"/>
    <property type="match status" value="1"/>
</dbReference>
<keyword evidence="6 9" id="KW-0328">Glycosyltransferase</keyword>
<evidence type="ECO:0000313" key="11">
    <source>
        <dbReference type="EMBL" id="MBC5723581.1"/>
    </source>
</evidence>
<dbReference type="PANTHER" id="PTHR46683">
    <property type="entry name" value="OROTATE PHOSPHORIBOSYLTRANSFERASE 1-RELATED"/>
    <property type="match status" value="1"/>
</dbReference>
<evidence type="ECO:0000256" key="5">
    <source>
        <dbReference type="ARBA" id="ARBA00011971"/>
    </source>
</evidence>
<keyword evidence="12" id="KW-1185">Reference proteome</keyword>
<dbReference type="Gene3D" id="3.40.50.2020">
    <property type="match status" value="1"/>
</dbReference>
<keyword evidence="8 9" id="KW-0665">Pyrimidine biosynthesis</keyword>
<feature type="domain" description="Phosphoribosyltransferase" evidence="10">
    <location>
        <begin position="38"/>
        <end position="162"/>
    </location>
</feature>
<dbReference type="NCBIfam" id="TIGR00336">
    <property type="entry name" value="pyrE"/>
    <property type="match status" value="1"/>
</dbReference>
<dbReference type="GO" id="GO:0004588">
    <property type="term" value="F:orotate phosphoribosyltransferase activity"/>
    <property type="evidence" value="ECO:0007669"/>
    <property type="project" value="UniProtKB-UniRule"/>
</dbReference>
<name>A0A8J6J9Z1_9FIRM</name>
<protein>
    <recommendedName>
        <fullName evidence="5 9">Orotate phosphoribosyltransferase</fullName>
        <shortName evidence="9">OPRT</shortName>
        <shortName evidence="9">OPRTase</shortName>
        <ecNumber evidence="5 9">2.4.2.10</ecNumber>
    </recommendedName>
</protein>
<evidence type="ECO:0000256" key="4">
    <source>
        <dbReference type="ARBA" id="ARBA00011738"/>
    </source>
</evidence>
<accession>A0A8J6J9Z1</accession>
<evidence type="ECO:0000256" key="6">
    <source>
        <dbReference type="ARBA" id="ARBA00022676"/>
    </source>
</evidence>
<dbReference type="InterPro" id="IPR000836">
    <property type="entry name" value="PRTase_dom"/>
</dbReference>
<dbReference type="InterPro" id="IPR023031">
    <property type="entry name" value="OPRT"/>
</dbReference>
<feature type="binding site" evidence="9">
    <location>
        <position position="159"/>
    </location>
    <ligand>
        <name>orotate</name>
        <dbReference type="ChEBI" id="CHEBI:30839"/>
    </ligand>
</feature>
<evidence type="ECO:0000256" key="2">
    <source>
        <dbReference type="ARBA" id="ARBA00004889"/>
    </source>
</evidence>
<keyword evidence="7 9" id="KW-0808">Transferase</keyword>
<dbReference type="InterPro" id="IPR004467">
    <property type="entry name" value="Or_phspho_trans_dom"/>
</dbReference>
<feature type="binding site" evidence="9">
    <location>
        <position position="105"/>
    </location>
    <ligand>
        <name>5-phospho-alpha-D-ribose 1-diphosphate</name>
        <dbReference type="ChEBI" id="CHEBI:58017"/>
        <note>ligand shared between dimeric partners</note>
    </ligand>
</feature>
<evidence type="ECO:0000313" key="12">
    <source>
        <dbReference type="Proteomes" id="UP000628736"/>
    </source>
</evidence>
<comment type="function">
    <text evidence="1 9">Catalyzes the transfer of a ribosyl phosphate group from 5-phosphoribose 1-diphosphate to orotate, leading to the formation of orotidine monophosphate (OMP).</text>
</comment>
<dbReference type="AlphaFoldDB" id="A0A8J6J9Z1"/>
<feature type="binding site" description="in other chain" evidence="9">
    <location>
        <position position="100"/>
    </location>
    <ligand>
        <name>5-phospho-alpha-D-ribose 1-diphosphate</name>
        <dbReference type="ChEBI" id="CHEBI:58017"/>
        <note>ligand shared between dimeric partners</note>
    </ligand>
</feature>
<dbReference type="RefSeq" id="WP_147570893.1">
    <property type="nucleotide sequence ID" value="NZ_JACOPO010000010.1"/>
</dbReference>
<evidence type="ECO:0000256" key="3">
    <source>
        <dbReference type="ARBA" id="ARBA00006340"/>
    </source>
</evidence>
<feature type="binding site" evidence="9">
    <location>
        <position position="103"/>
    </location>
    <ligand>
        <name>5-phospho-alpha-D-ribose 1-diphosphate</name>
        <dbReference type="ChEBI" id="CHEBI:58017"/>
        <note>ligand shared between dimeric partners</note>
    </ligand>
</feature>
<feature type="binding site" evidence="9">
    <location>
        <position position="99"/>
    </location>
    <ligand>
        <name>5-phospho-alpha-D-ribose 1-diphosphate</name>
        <dbReference type="ChEBI" id="CHEBI:58017"/>
        <note>ligand shared between dimeric partners</note>
    </ligand>
</feature>
<dbReference type="EC" id="2.4.2.10" evidence="5 9"/>
<dbReference type="PANTHER" id="PTHR46683:SF1">
    <property type="entry name" value="OROTATE PHOSPHORIBOSYLTRANSFERASE 1-RELATED"/>
    <property type="match status" value="1"/>
</dbReference>
<dbReference type="EMBL" id="JACOPO010000010">
    <property type="protein sequence ID" value="MBC5723581.1"/>
    <property type="molecule type" value="Genomic_DNA"/>
</dbReference>
<comment type="catalytic activity">
    <reaction evidence="9">
        <text>orotidine 5'-phosphate + diphosphate = orotate + 5-phospho-alpha-D-ribose 1-diphosphate</text>
        <dbReference type="Rhea" id="RHEA:10380"/>
        <dbReference type="ChEBI" id="CHEBI:30839"/>
        <dbReference type="ChEBI" id="CHEBI:33019"/>
        <dbReference type="ChEBI" id="CHEBI:57538"/>
        <dbReference type="ChEBI" id="CHEBI:58017"/>
        <dbReference type="EC" id="2.4.2.10"/>
    </reaction>
</comment>
<comment type="caution">
    <text evidence="11">The sequence shown here is derived from an EMBL/GenBank/DDBJ whole genome shotgun (WGS) entry which is preliminary data.</text>
</comment>
<dbReference type="GO" id="GO:0000287">
    <property type="term" value="F:magnesium ion binding"/>
    <property type="evidence" value="ECO:0007669"/>
    <property type="project" value="UniProtKB-UniRule"/>
</dbReference>
<feature type="binding site" description="in other chain" evidence="9">
    <location>
        <begin position="72"/>
        <end position="73"/>
    </location>
    <ligand>
        <name>5-phospho-alpha-D-ribose 1-diphosphate</name>
        <dbReference type="ChEBI" id="CHEBI:58017"/>
        <note>ligand shared between dimeric partners</note>
    </ligand>
</feature>
<evidence type="ECO:0000256" key="9">
    <source>
        <dbReference type="HAMAP-Rule" id="MF_01208"/>
    </source>
</evidence>
<dbReference type="GO" id="GO:0044205">
    <property type="term" value="P:'de novo' UMP biosynthetic process"/>
    <property type="evidence" value="ECO:0007669"/>
    <property type="project" value="UniProtKB-UniRule"/>
</dbReference>
<sequence length="224" mass="24957">MTYKEEFITFMVRSGVLTFGDFTTKSGRKTPYFVNTGNYKTGAQAAKLGDYYAACIQEHMPEGITCLFGPAYKGIPLAVSAAASLYRNYDRDLPYCFNRKEAKDHGEGGSMVGYKPQDGDDVAIIEDVVTAGTAVRESIELFKHVAKVNMKALFVSVDRMERGTRDCSTLDELRQDYGIQVYPIVTVREVIAFLHNNPVDGKVYIDDEMKAKMEAYLAEYGAKA</sequence>
<keyword evidence="9" id="KW-0460">Magnesium</keyword>
<reference evidence="11" key="1">
    <citation type="submission" date="2020-08" db="EMBL/GenBank/DDBJ databases">
        <title>Genome public.</title>
        <authorList>
            <person name="Liu C."/>
            <person name="Sun Q."/>
        </authorList>
    </citation>
    <scope>NUCLEOTIDE SEQUENCE</scope>
    <source>
        <strain evidence="11">NSJ-23</strain>
    </source>
</reference>
<dbReference type="CDD" id="cd06223">
    <property type="entry name" value="PRTases_typeI"/>
    <property type="match status" value="1"/>
</dbReference>
<evidence type="ECO:0000256" key="8">
    <source>
        <dbReference type="ARBA" id="ARBA00022975"/>
    </source>
</evidence>
<proteinExistence type="inferred from homology"/>
<evidence type="ECO:0000256" key="1">
    <source>
        <dbReference type="ARBA" id="ARBA00003769"/>
    </source>
</evidence>
<gene>
    <name evidence="9 11" type="primary">pyrE</name>
    <name evidence="11" type="ORF">H8S11_12245</name>
</gene>
<feature type="binding site" description="in other chain" evidence="9">
    <location>
        <begin position="126"/>
        <end position="134"/>
    </location>
    <ligand>
        <name>5-phospho-alpha-D-ribose 1-diphosphate</name>
        <dbReference type="ChEBI" id="CHEBI:58017"/>
        <note>ligand shared between dimeric partners</note>
    </ligand>
</feature>
<dbReference type="Pfam" id="PF00156">
    <property type="entry name" value="Pribosyltran"/>
    <property type="match status" value="1"/>
</dbReference>
<comment type="pathway">
    <text evidence="2 9">Pyrimidine metabolism; UMP biosynthesis via de novo pathway; UMP from orotate: step 1/2.</text>
</comment>
<comment type="similarity">
    <text evidence="3 9">Belongs to the purine/pyrimidine phosphoribosyltransferase family. PyrE subfamily.</text>
</comment>
<feature type="binding site" description="in other chain" evidence="9">
    <location>
        <position position="25"/>
    </location>
    <ligand>
        <name>5-phospho-alpha-D-ribose 1-diphosphate</name>
        <dbReference type="ChEBI" id="CHEBI:58017"/>
        <note>ligand shared between dimeric partners</note>
    </ligand>
</feature>
<evidence type="ECO:0000259" key="10">
    <source>
        <dbReference type="Pfam" id="PF00156"/>
    </source>
</evidence>
<dbReference type="Proteomes" id="UP000628736">
    <property type="component" value="Unassembled WGS sequence"/>
</dbReference>
<dbReference type="GO" id="GO:0046132">
    <property type="term" value="P:pyrimidine ribonucleoside biosynthetic process"/>
    <property type="evidence" value="ECO:0007669"/>
    <property type="project" value="TreeGrafter"/>
</dbReference>